<dbReference type="SMART" id="SM00835">
    <property type="entry name" value="Cupin_1"/>
    <property type="match status" value="1"/>
</dbReference>
<gene>
    <name evidence="3" type="ORF">Krac_6341</name>
</gene>
<sequence length="126" mass="13948">MDKNVVIRQVQEENTDRLGWGSLSWLVGATQMPGAEQTFGIVTIYPGKRNPLHLHPNCEELLYVISGECEHKLGDEFFSLTPGSVIRIPRGIPHWARCTSTEPLVAVVSFSSADRQAESLEGEEIA</sequence>
<dbReference type="InterPro" id="IPR051610">
    <property type="entry name" value="GPI/OXD"/>
</dbReference>
<comment type="caution">
    <text evidence="3">The sequence shown here is derived from an EMBL/GenBank/DDBJ whole genome shotgun (WGS) entry which is preliminary data.</text>
</comment>
<dbReference type="EMBL" id="ADVG01000003">
    <property type="protein sequence ID" value="EFH85172.1"/>
    <property type="molecule type" value="Genomic_DNA"/>
</dbReference>
<dbReference type="RefSeq" id="WP_007917251.1">
    <property type="nucleotide sequence ID" value="NZ_ADVG01000003.1"/>
</dbReference>
<dbReference type="InterPro" id="IPR011051">
    <property type="entry name" value="RmlC_Cupin_sf"/>
</dbReference>
<reference evidence="3 4" key="1">
    <citation type="journal article" date="2011" name="Stand. Genomic Sci.">
        <title>Non-contiguous finished genome sequence and contextual data of the filamentous soil bacterium Ktedonobacter racemifer type strain (SOSP1-21).</title>
        <authorList>
            <person name="Chang Y.J."/>
            <person name="Land M."/>
            <person name="Hauser L."/>
            <person name="Chertkov O."/>
            <person name="Del Rio T.G."/>
            <person name="Nolan M."/>
            <person name="Copeland A."/>
            <person name="Tice H."/>
            <person name="Cheng J.F."/>
            <person name="Lucas S."/>
            <person name="Han C."/>
            <person name="Goodwin L."/>
            <person name="Pitluck S."/>
            <person name="Ivanova N."/>
            <person name="Ovchinikova G."/>
            <person name="Pati A."/>
            <person name="Chen A."/>
            <person name="Palaniappan K."/>
            <person name="Mavromatis K."/>
            <person name="Liolios K."/>
            <person name="Brettin T."/>
            <person name="Fiebig A."/>
            <person name="Rohde M."/>
            <person name="Abt B."/>
            <person name="Goker M."/>
            <person name="Detter J.C."/>
            <person name="Woyke T."/>
            <person name="Bristow J."/>
            <person name="Eisen J.A."/>
            <person name="Markowitz V."/>
            <person name="Hugenholtz P."/>
            <person name="Kyrpides N.C."/>
            <person name="Klenk H.P."/>
            <person name="Lapidus A."/>
        </authorList>
    </citation>
    <scope>NUCLEOTIDE SEQUENCE [LARGE SCALE GENOMIC DNA]</scope>
    <source>
        <strain evidence="4">DSM 44963</strain>
    </source>
</reference>
<dbReference type="Gene3D" id="2.60.120.10">
    <property type="entry name" value="Jelly Rolls"/>
    <property type="match status" value="1"/>
</dbReference>
<name>D6TYU7_KTERA</name>
<dbReference type="CDD" id="cd02208">
    <property type="entry name" value="cupin_RmlC-like"/>
    <property type="match status" value="1"/>
</dbReference>
<dbReference type="PANTHER" id="PTHR35848:SF6">
    <property type="entry name" value="CUPIN TYPE-2 DOMAIN-CONTAINING PROTEIN"/>
    <property type="match status" value="1"/>
</dbReference>
<dbReference type="InterPro" id="IPR013096">
    <property type="entry name" value="Cupin_2"/>
</dbReference>
<dbReference type="eggNOG" id="COG1917">
    <property type="taxonomic scope" value="Bacteria"/>
</dbReference>
<organism evidence="3 4">
    <name type="scientific">Ktedonobacter racemifer DSM 44963</name>
    <dbReference type="NCBI Taxonomy" id="485913"/>
    <lineage>
        <taxon>Bacteria</taxon>
        <taxon>Bacillati</taxon>
        <taxon>Chloroflexota</taxon>
        <taxon>Ktedonobacteria</taxon>
        <taxon>Ktedonobacterales</taxon>
        <taxon>Ktedonobacteraceae</taxon>
        <taxon>Ktedonobacter</taxon>
    </lineage>
</organism>
<dbReference type="SUPFAM" id="SSF51182">
    <property type="entry name" value="RmlC-like cupins"/>
    <property type="match status" value="1"/>
</dbReference>
<dbReference type="GO" id="GO:0046872">
    <property type="term" value="F:metal ion binding"/>
    <property type="evidence" value="ECO:0007669"/>
    <property type="project" value="UniProtKB-KW"/>
</dbReference>
<dbReference type="Proteomes" id="UP000004508">
    <property type="component" value="Unassembled WGS sequence"/>
</dbReference>
<accession>D6TYU7</accession>
<dbReference type="PANTHER" id="PTHR35848">
    <property type="entry name" value="OXALATE-BINDING PROTEIN"/>
    <property type="match status" value="1"/>
</dbReference>
<dbReference type="STRING" id="485913.Krac_6341"/>
<protein>
    <submittedName>
        <fullName evidence="3">Cupin 2 conserved barrel domain protein</fullName>
    </submittedName>
</protein>
<dbReference type="InterPro" id="IPR006045">
    <property type="entry name" value="Cupin_1"/>
</dbReference>
<dbReference type="InParanoid" id="D6TYU7"/>
<dbReference type="InterPro" id="IPR014710">
    <property type="entry name" value="RmlC-like_jellyroll"/>
</dbReference>
<dbReference type="Pfam" id="PF07883">
    <property type="entry name" value="Cupin_2"/>
    <property type="match status" value="1"/>
</dbReference>
<dbReference type="AlphaFoldDB" id="D6TYU7"/>
<proteinExistence type="predicted"/>
<keyword evidence="4" id="KW-1185">Reference proteome</keyword>
<feature type="domain" description="Cupin type-1" evidence="2">
    <location>
        <begin position="24"/>
        <end position="126"/>
    </location>
</feature>
<evidence type="ECO:0000259" key="2">
    <source>
        <dbReference type="SMART" id="SM00835"/>
    </source>
</evidence>
<evidence type="ECO:0000313" key="4">
    <source>
        <dbReference type="Proteomes" id="UP000004508"/>
    </source>
</evidence>
<keyword evidence="1" id="KW-0479">Metal-binding</keyword>
<evidence type="ECO:0000256" key="1">
    <source>
        <dbReference type="ARBA" id="ARBA00022723"/>
    </source>
</evidence>
<evidence type="ECO:0000313" key="3">
    <source>
        <dbReference type="EMBL" id="EFH85172.1"/>
    </source>
</evidence>